<evidence type="ECO:0000313" key="3">
    <source>
        <dbReference type="Proteomes" id="UP000027180"/>
    </source>
</evidence>
<dbReference type="AlphaFoldDB" id="A0A060IAP2"/>
<organism evidence="2 3">
    <name type="scientific">Rhizobium etli bv. mimosae str. IE4771</name>
    <dbReference type="NCBI Taxonomy" id="1432050"/>
    <lineage>
        <taxon>Bacteria</taxon>
        <taxon>Pseudomonadati</taxon>
        <taxon>Pseudomonadota</taxon>
        <taxon>Alphaproteobacteria</taxon>
        <taxon>Hyphomicrobiales</taxon>
        <taxon>Rhizobiaceae</taxon>
        <taxon>Rhizobium/Agrobacterium group</taxon>
        <taxon>Rhizobium</taxon>
    </lineage>
</organism>
<protein>
    <submittedName>
        <fullName evidence="2">Uncharacterized protein</fullName>
    </submittedName>
</protein>
<feature type="transmembrane region" description="Helical" evidence="1">
    <location>
        <begin position="50"/>
        <end position="70"/>
    </location>
</feature>
<name>A0A060IAP2_RHIET</name>
<dbReference type="OrthoDB" id="282116at2"/>
<proteinExistence type="predicted"/>
<accession>A0A060IAP2</accession>
<dbReference type="HOGENOM" id="CLU_160720_2_0_5"/>
<dbReference type="EMBL" id="CP006986">
    <property type="protein sequence ID" value="AIC28736.1"/>
    <property type="molecule type" value="Genomic_DNA"/>
</dbReference>
<evidence type="ECO:0000313" key="2">
    <source>
        <dbReference type="EMBL" id="AIC28736.1"/>
    </source>
</evidence>
<keyword evidence="1" id="KW-0472">Membrane</keyword>
<dbReference type="Proteomes" id="UP000027180">
    <property type="component" value="Chromosome"/>
</dbReference>
<sequence length="84" mass="9889">MIKRVVDFFGAEIYAHQRSRLFYLALVLIVIADFLVPREHAEYLWDRLPGWSAVYGFGSCVLLIFVSKFLGHRAGLMRREDYYD</sequence>
<feature type="transmembrane region" description="Helical" evidence="1">
    <location>
        <begin position="21"/>
        <end position="38"/>
    </location>
</feature>
<evidence type="ECO:0000256" key="1">
    <source>
        <dbReference type="SAM" id="Phobius"/>
    </source>
</evidence>
<keyword evidence="1" id="KW-1133">Transmembrane helix</keyword>
<reference evidence="2 3" key="1">
    <citation type="submission" date="2013-12" db="EMBL/GenBank/DDBJ databases">
        <title>Complete genome sequence of Rhizobium etli bv. mimosae IE4771.</title>
        <authorList>
            <person name="Bustos P."/>
            <person name="Santamaria R.I."/>
            <person name="Lozano L."/>
            <person name="Ormeno-Orrillo E."/>
            <person name="Rogel M.A."/>
            <person name="Romero D."/>
            <person name="Cevallos M.A."/>
            <person name="Martinez-Romero E."/>
            <person name="Gonzalez V."/>
        </authorList>
    </citation>
    <scope>NUCLEOTIDE SEQUENCE [LARGE SCALE GENOMIC DNA]</scope>
    <source>
        <strain evidence="2 3">IE4771</strain>
    </source>
</reference>
<dbReference type="KEGG" id="rei:IE4771_CH03656"/>
<gene>
    <name evidence="2" type="ORF">IE4771_CH03656</name>
</gene>
<dbReference type="RefSeq" id="WP_038690945.1">
    <property type="nucleotide sequence ID" value="NZ_CP006986.1"/>
</dbReference>
<keyword evidence="1" id="KW-0812">Transmembrane</keyword>